<keyword evidence="3" id="KW-1133">Transmembrane helix</keyword>
<dbReference type="AlphaFoldDB" id="A0A0R3S2Z1"/>
<feature type="compositionally biased region" description="Low complexity" evidence="2">
    <location>
        <begin position="52"/>
        <end position="61"/>
    </location>
</feature>
<dbReference type="Proteomes" id="UP000050640">
    <property type="component" value="Unplaced"/>
</dbReference>
<name>A0A0R3S2Z1_9BILA</name>
<feature type="region of interest" description="Disordered" evidence="2">
    <location>
        <begin position="27"/>
        <end position="69"/>
    </location>
</feature>
<dbReference type="WBParaSite" id="EEL_0000910801-mRNA-1">
    <property type="protein sequence ID" value="EEL_0000910801-mRNA-1"/>
    <property type="gene ID" value="EEL_0000910801"/>
</dbReference>
<reference evidence="5" key="1">
    <citation type="submission" date="2017-02" db="UniProtKB">
        <authorList>
            <consortium name="WormBaseParasite"/>
        </authorList>
    </citation>
    <scope>IDENTIFICATION</scope>
</reference>
<proteinExistence type="predicted"/>
<keyword evidence="3" id="KW-0812">Transmembrane</keyword>
<evidence type="ECO:0000256" key="1">
    <source>
        <dbReference type="ARBA" id="ARBA00022737"/>
    </source>
</evidence>
<evidence type="ECO:0000313" key="5">
    <source>
        <dbReference type="WBParaSite" id="EEL_0000910801-mRNA-1"/>
    </source>
</evidence>
<keyword evidence="1" id="KW-0677">Repeat</keyword>
<organism evidence="4 5">
    <name type="scientific">Elaeophora elaphi</name>
    <dbReference type="NCBI Taxonomy" id="1147741"/>
    <lineage>
        <taxon>Eukaryota</taxon>
        <taxon>Metazoa</taxon>
        <taxon>Ecdysozoa</taxon>
        <taxon>Nematoda</taxon>
        <taxon>Chromadorea</taxon>
        <taxon>Rhabditida</taxon>
        <taxon>Spirurina</taxon>
        <taxon>Spiruromorpha</taxon>
        <taxon>Filarioidea</taxon>
        <taxon>Onchocercidae</taxon>
        <taxon>Elaeophora</taxon>
    </lineage>
</organism>
<keyword evidence="3" id="KW-0472">Membrane</keyword>
<dbReference type="InterPro" id="IPR008160">
    <property type="entry name" value="Collagen"/>
</dbReference>
<feature type="transmembrane region" description="Helical" evidence="3">
    <location>
        <begin position="74"/>
        <end position="90"/>
    </location>
</feature>
<sequence length="91" mass="9317">MSASVAYQTTCRDCTNRGCFCVGEKGSMGMPGPQGPPGSQGIRGFPGPEGLPGPKGQKGSQGPPGPPGIKGDRVSFLLAILLLIFYNLLVP</sequence>
<accession>A0A0R3S2Z1</accession>
<protein>
    <submittedName>
        <fullName evidence="5">Collagen IV NC1 domain-containing protein</fullName>
    </submittedName>
</protein>
<dbReference type="STRING" id="1147741.A0A0R3S2Z1"/>
<dbReference type="Pfam" id="PF01391">
    <property type="entry name" value="Collagen"/>
    <property type="match status" value="1"/>
</dbReference>
<keyword evidence="4" id="KW-1185">Reference proteome</keyword>
<evidence type="ECO:0000256" key="3">
    <source>
        <dbReference type="SAM" id="Phobius"/>
    </source>
</evidence>
<evidence type="ECO:0000256" key="2">
    <source>
        <dbReference type="SAM" id="MobiDB-lite"/>
    </source>
</evidence>
<evidence type="ECO:0000313" key="4">
    <source>
        <dbReference type="Proteomes" id="UP000050640"/>
    </source>
</evidence>